<proteinExistence type="predicted"/>
<sequence>MVFFNSMSPLHIKNRTWLRQSDRNTYSLPYSTITSGTSMHMLH</sequence>
<dbReference type="EMBL" id="MNCJ02000327">
    <property type="protein sequence ID" value="KAF5776410.1"/>
    <property type="molecule type" value="Genomic_DNA"/>
</dbReference>
<evidence type="ECO:0000313" key="2">
    <source>
        <dbReference type="Proteomes" id="UP000215914"/>
    </source>
</evidence>
<protein>
    <submittedName>
        <fullName evidence="1">Uncharacterized protein</fullName>
    </submittedName>
</protein>
<evidence type="ECO:0000313" key="1">
    <source>
        <dbReference type="EMBL" id="KAF5776410.1"/>
    </source>
</evidence>
<dbReference type="Proteomes" id="UP000215914">
    <property type="component" value="Unassembled WGS sequence"/>
</dbReference>
<keyword evidence="2" id="KW-1185">Reference proteome</keyword>
<name>A0A9K3HDI1_HELAN</name>
<reference evidence="1" key="2">
    <citation type="submission" date="2020-06" db="EMBL/GenBank/DDBJ databases">
        <title>Helianthus annuus Genome sequencing and assembly Release 2.</title>
        <authorList>
            <person name="Gouzy J."/>
            <person name="Langlade N."/>
            <person name="Munos S."/>
        </authorList>
    </citation>
    <scope>NUCLEOTIDE SEQUENCE</scope>
    <source>
        <tissue evidence="1">Leaves</tissue>
    </source>
</reference>
<comment type="caution">
    <text evidence="1">The sequence shown here is derived from an EMBL/GenBank/DDBJ whole genome shotgun (WGS) entry which is preliminary data.</text>
</comment>
<organism evidence="1 2">
    <name type="scientific">Helianthus annuus</name>
    <name type="common">Common sunflower</name>
    <dbReference type="NCBI Taxonomy" id="4232"/>
    <lineage>
        <taxon>Eukaryota</taxon>
        <taxon>Viridiplantae</taxon>
        <taxon>Streptophyta</taxon>
        <taxon>Embryophyta</taxon>
        <taxon>Tracheophyta</taxon>
        <taxon>Spermatophyta</taxon>
        <taxon>Magnoliopsida</taxon>
        <taxon>eudicotyledons</taxon>
        <taxon>Gunneridae</taxon>
        <taxon>Pentapetalae</taxon>
        <taxon>asterids</taxon>
        <taxon>campanulids</taxon>
        <taxon>Asterales</taxon>
        <taxon>Asteraceae</taxon>
        <taxon>Asteroideae</taxon>
        <taxon>Heliantheae alliance</taxon>
        <taxon>Heliantheae</taxon>
        <taxon>Helianthus</taxon>
    </lineage>
</organism>
<accession>A0A9K3HDI1</accession>
<dbReference type="Gramene" id="mRNA:HanXRQr2_Chr12g0523961">
    <property type="protein sequence ID" value="mRNA:HanXRQr2_Chr12g0523961"/>
    <property type="gene ID" value="HanXRQr2_Chr12g0523961"/>
</dbReference>
<gene>
    <name evidence="1" type="ORF">HanXRQr2_Chr12g0523961</name>
</gene>
<dbReference type="AlphaFoldDB" id="A0A9K3HDI1"/>
<reference evidence="1" key="1">
    <citation type="journal article" date="2017" name="Nature">
        <title>The sunflower genome provides insights into oil metabolism, flowering and Asterid evolution.</title>
        <authorList>
            <person name="Badouin H."/>
            <person name="Gouzy J."/>
            <person name="Grassa C.J."/>
            <person name="Murat F."/>
            <person name="Staton S.E."/>
            <person name="Cottret L."/>
            <person name="Lelandais-Briere C."/>
            <person name="Owens G.L."/>
            <person name="Carrere S."/>
            <person name="Mayjonade B."/>
            <person name="Legrand L."/>
            <person name="Gill N."/>
            <person name="Kane N.C."/>
            <person name="Bowers J.E."/>
            <person name="Hubner S."/>
            <person name="Bellec A."/>
            <person name="Berard A."/>
            <person name="Berges H."/>
            <person name="Blanchet N."/>
            <person name="Boniface M.C."/>
            <person name="Brunel D."/>
            <person name="Catrice O."/>
            <person name="Chaidir N."/>
            <person name="Claudel C."/>
            <person name="Donnadieu C."/>
            <person name="Faraut T."/>
            <person name="Fievet G."/>
            <person name="Helmstetter N."/>
            <person name="King M."/>
            <person name="Knapp S.J."/>
            <person name="Lai Z."/>
            <person name="Le Paslier M.C."/>
            <person name="Lippi Y."/>
            <person name="Lorenzon L."/>
            <person name="Mandel J.R."/>
            <person name="Marage G."/>
            <person name="Marchand G."/>
            <person name="Marquand E."/>
            <person name="Bret-Mestries E."/>
            <person name="Morien E."/>
            <person name="Nambeesan S."/>
            <person name="Nguyen T."/>
            <person name="Pegot-Espagnet P."/>
            <person name="Pouilly N."/>
            <person name="Raftis F."/>
            <person name="Sallet E."/>
            <person name="Schiex T."/>
            <person name="Thomas J."/>
            <person name="Vandecasteele C."/>
            <person name="Vares D."/>
            <person name="Vear F."/>
            <person name="Vautrin S."/>
            <person name="Crespi M."/>
            <person name="Mangin B."/>
            <person name="Burke J.M."/>
            <person name="Salse J."/>
            <person name="Munos S."/>
            <person name="Vincourt P."/>
            <person name="Rieseberg L.H."/>
            <person name="Langlade N.B."/>
        </authorList>
    </citation>
    <scope>NUCLEOTIDE SEQUENCE</scope>
    <source>
        <tissue evidence="1">Leaves</tissue>
    </source>
</reference>